<evidence type="ECO:0000259" key="2">
    <source>
        <dbReference type="Pfam" id="PF03703"/>
    </source>
</evidence>
<proteinExistence type="predicted"/>
<accession>A0A399J9X6</accession>
<reference evidence="3 4" key="1">
    <citation type="submission" date="2018-07" db="EMBL/GenBank/DDBJ databases">
        <title>Arthrobacter sp. nov., isolated from raw cow's milk with high bacterial count.</title>
        <authorList>
            <person name="Hahne J."/>
            <person name="Isele D."/>
            <person name="Lipski A."/>
        </authorList>
    </citation>
    <scope>NUCLEOTIDE SEQUENCE [LARGE SCALE GENOMIC DNA]</scope>
    <source>
        <strain evidence="3 4">JZ R-35</strain>
    </source>
</reference>
<keyword evidence="1" id="KW-1133">Transmembrane helix</keyword>
<evidence type="ECO:0000313" key="3">
    <source>
        <dbReference type="EMBL" id="RII40989.1"/>
    </source>
</evidence>
<evidence type="ECO:0000256" key="1">
    <source>
        <dbReference type="SAM" id="Phobius"/>
    </source>
</evidence>
<feature type="transmembrane region" description="Helical" evidence="1">
    <location>
        <begin position="56"/>
        <end position="78"/>
    </location>
</feature>
<protein>
    <recommendedName>
        <fullName evidence="2">YdbS-like PH domain-containing protein</fullName>
    </recommendedName>
</protein>
<dbReference type="Proteomes" id="UP000265419">
    <property type="component" value="Unassembled WGS sequence"/>
</dbReference>
<name>A0A399J9X6_9MICC</name>
<feature type="domain" description="YdbS-like PH" evidence="2">
    <location>
        <begin position="80"/>
        <end position="158"/>
    </location>
</feature>
<dbReference type="AlphaFoldDB" id="A0A399J9X6"/>
<dbReference type="InterPro" id="IPR005182">
    <property type="entry name" value="YdbS-like_PH"/>
</dbReference>
<dbReference type="RefSeq" id="WP_119425934.1">
    <property type="nucleotide sequence ID" value="NZ_QQXK01000042.1"/>
</dbReference>
<comment type="caution">
    <text evidence="3">The sequence shown here is derived from an EMBL/GenBank/DDBJ whole genome shotgun (WGS) entry which is preliminary data.</text>
</comment>
<keyword evidence="4" id="KW-1185">Reference proteome</keyword>
<dbReference type="Pfam" id="PF03703">
    <property type="entry name" value="bPH_2"/>
    <property type="match status" value="1"/>
</dbReference>
<evidence type="ECO:0000313" key="4">
    <source>
        <dbReference type="Proteomes" id="UP000265419"/>
    </source>
</evidence>
<dbReference type="EMBL" id="QQXK01000042">
    <property type="protein sequence ID" value="RII40989.1"/>
    <property type="molecule type" value="Genomic_DNA"/>
</dbReference>
<sequence length="169" mass="18802">MSKALIDPPGDWERVSPRLVAVQEISNLITSVIFLAVVAAPLLLRRLEVWPGYPEWISWALGALVLLFGAIEAIVVPFRVRNMSYALRADDVCVARGVIFHQSEVIPYGRIQYVDVKAGPLLRAFGLCVLQVHTASPDAHPRIDGLLREDGERLRDELARRGEERLAGL</sequence>
<gene>
    <name evidence="3" type="ORF">DWB68_15025</name>
</gene>
<dbReference type="PANTHER" id="PTHR34473:SF3">
    <property type="entry name" value="TRANSMEMBRANE PROTEIN-RELATED"/>
    <property type="match status" value="1"/>
</dbReference>
<keyword evidence="1" id="KW-0472">Membrane</keyword>
<dbReference type="PANTHER" id="PTHR34473">
    <property type="entry name" value="UPF0699 TRANSMEMBRANE PROTEIN YDBS"/>
    <property type="match status" value="1"/>
</dbReference>
<feature type="transmembrane region" description="Helical" evidence="1">
    <location>
        <begin position="25"/>
        <end position="44"/>
    </location>
</feature>
<organism evidence="3 4">
    <name type="scientific">Galactobacter valiniphilus</name>
    <dbReference type="NCBI Taxonomy" id="2676122"/>
    <lineage>
        <taxon>Bacteria</taxon>
        <taxon>Bacillati</taxon>
        <taxon>Actinomycetota</taxon>
        <taxon>Actinomycetes</taxon>
        <taxon>Micrococcales</taxon>
        <taxon>Micrococcaceae</taxon>
        <taxon>Galactobacter</taxon>
    </lineage>
</organism>
<keyword evidence="1" id="KW-0812">Transmembrane</keyword>